<keyword evidence="2" id="KW-1185">Reference proteome</keyword>
<reference evidence="2" key="1">
    <citation type="submission" date="2020-07" db="EMBL/GenBank/DDBJ databases">
        <title>Complete genome sequencing of Coprobacter sp. strain 2CBH44.</title>
        <authorList>
            <person name="Sakamoto M."/>
            <person name="Murakami T."/>
            <person name="Mori H."/>
        </authorList>
    </citation>
    <scope>NUCLEOTIDE SEQUENCE [LARGE SCALE GENOMIC DNA]</scope>
    <source>
        <strain evidence="2">2CBH44</strain>
    </source>
</reference>
<protein>
    <recommendedName>
        <fullName evidence="3">Gliding motility lipoprotein GldH</fullName>
    </recommendedName>
</protein>
<evidence type="ECO:0000313" key="1">
    <source>
        <dbReference type="EMBL" id="BCI63274.1"/>
    </source>
</evidence>
<name>A0A7G1HXU5_9BACT</name>
<sequence>MINRNRIVKIAGNRILISIVWVALLCACSDSGVVYHSFNHLPERGWDKREIQRFSPEIEDTLSLYDIDVSLRYTNDYAYSNLWLFIVYTDGEGKQRTDTLECRLADVYGKWYGSGWGPSYQQEIPFKKRVHFSVPGKYPILIQQGMREDVIQNIKDVGVKVTRIQNIK</sequence>
<dbReference type="NCBIfam" id="TIGR03511">
    <property type="entry name" value="GldH_lipo"/>
    <property type="match status" value="1"/>
</dbReference>
<proteinExistence type="predicted"/>
<dbReference type="AlphaFoldDB" id="A0A7G1HXU5"/>
<evidence type="ECO:0008006" key="3">
    <source>
        <dbReference type="Google" id="ProtNLM"/>
    </source>
</evidence>
<evidence type="ECO:0000313" key="2">
    <source>
        <dbReference type="Proteomes" id="UP000594042"/>
    </source>
</evidence>
<dbReference type="Pfam" id="PF14109">
    <property type="entry name" value="GldH_lipo"/>
    <property type="match status" value="1"/>
</dbReference>
<organism evidence="1 2">
    <name type="scientific">Coprobacter secundus subsp. similis</name>
    <dbReference type="NCBI Taxonomy" id="2751153"/>
    <lineage>
        <taxon>Bacteria</taxon>
        <taxon>Pseudomonadati</taxon>
        <taxon>Bacteroidota</taxon>
        <taxon>Bacteroidia</taxon>
        <taxon>Bacteroidales</taxon>
        <taxon>Barnesiellaceae</taxon>
        <taxon>Coprobacter</taxon>
    </lineage>
</organism>
<dbReference type="InterPro" id="IPR020018">
    <property type="entry name" value="Motility-assoc_lipoprot_GldH"/>
</dbReference>
<accession>A0A7G1HXU5</accession>
<dbReference type="PROSITE" id="PS51257">
    <property type="entry name" value="PROKAR_LIPOPROTEIN"/>
    <property type="match status" value="1"/>
</dbReference>
<dbReference type="KEGG" id="copr:Cop2CBH44_16270"/>
<dbReference type="Proteomes" id="UP000594042">
    <property type="component" value="Chromosome"/>
</dbReference>
<gene>
    <name evidence="1" type="ORF">Cop2CBH44_16270</name>
</gene>
<dbReference type="EMBL" id="AP023322">
    <property type="protein sequence ID" value="BCI63274.1"/>
    <property type="molecule type" value="Genomic_DNA"/>
</dbReference>